<keyword evidence="2" id="KW-1185">Reference proteome</keyword>
<dbReference type="EMBL" id="JAEINI020000002">
    <property type="protein sequence ID" value="MCB5226148.1"/>
    <property type="molecule type" value="Genomic_DNA"/>
</dbReference>
<evidence type="ECO:0000313" key="1">
    <source>
        <dbReference type="EMBL" id="MCB5226148.1"/>
    </source>
</evidence>
<reference evidence="1 2" key="1">
    <citation type="submission" date="2021-10" db="EMBL/GenBank/DDBJ databases">
        <title>Alishewanella koreense sp. nov. isolated from seawater of southwestern coast in South Korea and the proposal for the reclassification of Rheinheimera perlucida and Rheinheimera tuosuensis as Arsukibacterium perlucida and Arsukibacterium tuosuensis.</title>
        <authorList>
            <person name="Kim K.H."/>
            <person name="Ruan W."/>
            <person name="Kim K.R."/>
            <person name="Baek J.H."/>
            <person name="Jeon C.O."/>
        </authorList>
    </citation>
    <scope>NUCLEOTIDE SEQUENCE [LARGE SCALE GENOMIC DNA]</scope>
    <source>
        <strain evidence="1 2">16-MA</strain>
    </source>
</reference>
<organism evidence="1 2">
    <name type="scientific">Alishewanella maricola</name>
    <dbReference type="NCBI Taxonomy" id="2795740"/>
    <lineage>
        <taxon>Bacteria</taxon>
        <taxon>Pseudomonadati</taxon>
        <taxon>Pseudomonadota</taxon>
        <taxon>Gammaproteobacteria</taxon>
        <taxon>Alteromonadales</taxon>
        <taxon>Alteromonadaceae</taxon>
        <taxon>Alishewanella</taxon>
    </lineage>
</organism>
<accession>A0ABS8C1G2</accession>
<sequence>MTPANKLDKRNIPQILRGMGCQVLRITTRKSRAVIEIAQPVPQLQEQAATLTENIKGQQRQTWFVHVNSCLVYWH</sequence>
<name>A0ABS8C1G2_9ALTE</name>
<gene>
    <name evidence="1" type="ORF">JAO78_004895</name>
</gene>
<comment type="caution">
    <text evidence="1">The sequence shown here is derived from an EMBL/GenBank/DDBJ whole genome shotgun (WGS) entry which is preliminary data.</text>
</comment>
<proteinExistence type="predicted"/>
<dbReference type="Proteomes" id="UP000633814">
    <property type="component" value="Unassembled WGS sequence"/>
</dbReference>
<dbReference type="RefSeq" id="WP_226750236.1">
    <property type="nucleotide sequence ID" value="NZ_JAEINI020000002.1"/>
</dbReference>
<evidence type="ECO:0000313" key="2">
    <source>
        <dbReference type="Proteomes" id="UP000633814"/>
    </source>
</evidence>
<protein>
    <submittedName>
        <fullName evidence="1">Uncharacterized protein</fullName>
    </submittedName>
</protein>